<evidence type="ECO:0000256" key="1">
    <source>
        <dbReference type="ARBA" id="ARBA00022448"/>
    </source>
</evidence>
<dbReference type="AlphaFoldDB" id="A0A939SRD8"/>
<dbReference type="PANTHER" id="PTHR38344:SF1">
    <property type="entry name" value="INORGANIC CARBON TRANSPORTER SUBUNIT DABA-RELATED"/>
    <property type="match status" value="1"/>
</dbReference>
<gene>
    <name evidence="6" type="ORF">J4710_02825</name>
</gene>
<dbReference type="PANTHER" id="PTHR38344">
    <property type="entry name" value="UPF0753 PROTEIN AQ_863"/>
    <property type="match status" value="1"/>
</dbReference>
<evidence type="ECO:0000256" key="2">
    <source>
        <dbReference type="ARBA" id="ARBA00022475"/>
    </source>
</evidence>
<reference evidence="6" key="1">
    <citation type="submission" date="2021-03" db="EMBL/GenBank/DDBJ databases">
        <title>Molecular epidemiology and mechanisms of colistin and carbapenem resistance in Enterobacteriaceae from clinical isolates, the environment and porcine samples in Pretoria, South Africa.</title>
        <authorList>
            <person name="Bogoshi D."/>
            <person name="Mbelle N.M."/>
            <person name="Naidoo V."/>
            <person name="Osei Sekyere J."/>
        </authorList>
    </citation>
    <scope>NUCLEOTIDE SEQUENCE</scope>
    <source>
        <strain evidence="6">ESB009</strain>
    </source>
</reference>
<keyword evidence="3" id="KW-0479">Metal-binding</keyword>
<dbReference type="Pfam" id="PF10070">
    <property type="entry name" value="DabA"/>
    <property type="match status" value="1"/>
</dbReference>
<dbReference type="EMBL" id="JAGETT010000010">
    <property type="protein sequence ID" value="MBO1919836.1"/>
    <property type="molecule type" value="Genomic_DNA"/>
</dbReference>
<name>A0A939SRD8_STAXY</name>
<keyword evidence="4" id="KW-0862">Zinc</keyword>
<evidence type="ECO:0000256" key="3">
    <source>
        <dbReference type="ARBA" id="ARBA00022723"/>
    </source>
</evidence>
<dbReference type="GO" id="GO:0046872">
    <property type="term" value="F:metal ion binding"/>
    <property type="evidence" value="ECO:0007669"/>
    <property type="project" value="UniProtKB-KW"/>
</dbReference>
<keyword evidence="5" id="KW-0472">Membrane</keyword>
<dbReference type="InterPro" id="IPR018752">
    <property type="entry name" value="DabA"/>
</dbReference>
<protein>
    <submittedName>
        <fullName evidence="6">DUF2309 family protein</fullName>
    </submittedName>
</protein>
<comment type="caution">
    <text evidence="6">The sequence shown here is derived from an EMBL/GenBank/DDBJ whole genome shotgun (WGS) entry which is preliminary data.</text>
</comment>
<proteinExistence type="predicted"/>
<sequence length="82" mass="9610">MQFAKAFNEQLCRKLWLEAWEATYNEQLKDMIVPEQPHEITAQQVEVQMSFCIDVRSEPFRRQIEAAGPFETLGIAGFWFAN</sequence>
<accession>A0A939SRD8</accession>
<evidence type="ECO:0000313" key="6">
    <source>
        <dbReference type="EMBL" id="MBO1919836.1"/>
    </source>
</evidence>
<evidence type="ECO:0000256" key="5">
    <source>
        <dbReference type="ARBA" id="ARBA00023136"/>
    </source>
</evidence>
<keyword evidence="1" id="KW-0813">Transport</keyword>
<keyword evidence="2" id="KW-1003">Cell membrane</keyword>
<evidence type="ECO:0000256" key="4">
    <source>
        <dbReference type="ARBA" id="ARBA00022833"/>
    </source>
</evidence>
<organism evidence="6">
    <name type="scientific">Staphylococcus xylosus</name>
    <dbReference type="NCBI Taxonomy" id="1288"/>
    <lineage>
        <taxon>Bacteria</taxon>
        <taxon>Bacillati</taxon>
        <taxon>Bacillota</taxon>
        <taxon>Bacilli</taxon>
        <taxon>Bacillales</taxon>
        <taxon>Staphylococcaceae</taxon>
        <taxon>Staphylococcus</taxon>
    </lineage>
</organism>